<dbReference type="EMBL" id="CP144100">
    <property type="protein sequence ID" value="WWC87777.1"/>
    <property type="molecule type" value="Genomic_DNA"/>
</dbReference>
<sequence length="375" mass="42068">MAPTLFTLGSPEETPIITPTGSQYDIHAHIADQYDMDRTQVTSVGINDTVLLGGKRRDVRPFAAALRDGDDSRYAAALAALETRLTNKMAGYEKDKKEDRDKIEKLEKSQTEINNKFSKVDIKFNSLQGNFYKMVNQEALRSEPLYAAGLMNYIYDWLKNSEGSESPTVQAEETVRDQQAKVDVFKSGKATELSEEDSLPLEKILAYIKTAAGGGMKAKAQKYLPIKIPAKHRKLERLFQAAPETQEVFTLQHIVKLIQAISVADRNEAAHPVDPLILLDQFCRLEQIAVGNYKDATLEEFKNLGYSNIQTIRIRILLSILGRSISTELFVKIVSDVARPPMLESQASFHADFLDLVPVKSAIQKREDDFEQGNQ</sequence>
<protein>
    <submittedName>
        <fullName evidence="2">Uncharacterized protein</fullName>
    </submittedName>
</protein>
<dbReference type="RefSeq" id="XP_066074540.1">
    <property type="nucleotide sequence ID" value="XM_066218443.1"/>
</dbReference>
<dbReference type="Proteomes" id="UP001355207">
    <property type="component" value="Chromosome 3"/>
</dbReference>
<keyword evidence="3" id="KW-1185">Reference proteome</keyword>
<organism evidence="2 3">
    <name type="scientific">Kwoniella dendrophila CBS 6074</name>
    <dbReference type="NCBI Taxonomy" id="1295534"/>
    <lineage>
        <taxon>Eukaryota</taxon>
        <taxon>Fungi</taxon>
        <taxon>Dikarya</taxon>
        <taxon>Basidiomycota</taxon>
        <taxon>Agaricomycotina</taxon>
        <taxon>Tremellomycetes</taxon>
        <taxon>Tremellales</taxon>
        <taxon>Cryptococcaceae</taxon>
        <taxon>Kwoniella</taxon>
    </lineage>
</organism>
<accession>A0AAX4JT37</accession>
<keyword evidence="1" id="KW-0175">Coiled coil</keyword>
<name>A0AAX4JT37_9TREE</name>
<feature type="coiled-coil region" evidence="1">
    <location>
        <begin position="89"/>
        <end position="116"/>
    </location>
</feature>
<evidence type="ECO:0000313" key="3">
    <source>
        <dbReference type="Proteomes" id="UP001355207"/>
    </source>
</evidence>
<dbReference type="AlphaFoldDB" id="A0AAX4JT37"/>
<gene>
    <name evidence="2" type="ORF">L201_002669</name>
</gene>
<proteinExistence type="predicted"/>
<evidence type="ECO:0000256" key="1">
    <source>
        <dbReference type="SAM" id="Coils"/>
    </source>
</evidence>
<evidence type="ECO:0000313" key="2">
    <source>
        <dbReference type="EMBL" id="WWC87777.1"/>
    </source>
</evidence>
<reference evidence="2 3" key="1">
    <citation type="submission" date="2024-01" db="EMBL/GenBank/DDBJ databases">
        <title>Comparative genomics of Cryptococcus and Kwoniella reveals pathogenesis evolution and contrasting modes of karyotype evolution via chromosome fusion or intercentromeric recombination.</title>
        <authorList>
            <person name="Coelho M.A."/>
            <person name="David-Palma M."/>
            <person name="Shea T."/>
            <person name="Bowers K."/>
            <person name="McGinley-Smith S."/>
            <person name="Mohammad A.W."/>
            <person name="Gnirke A."/>
            <person name="Yurkov A.M."/>
            <person name="Nowrousian M."/>
            <person name="Sun S."/>
            <person name="Cuomo C.A."/>
            <person name="Heitman J."/>
        </authorList>
    </citation>
    <scope>NUCLEOTIDE SEQUENCE [LARGE SCALE GENOMIC DNA]</scope>
    <source>
        <strain evidence="2 3">CBS 6074</strain>
    </source>
</reference>
<dbReference type="GeneID" id="91093341"/>